<name>A0A2P2NP79_RHIMU</name>
<accession>A0A2P2NP79</accession>
<dbReference type="EMBL" id="GGEC01063825">
    <property type="protein sequence ID" value="MBX44309.1"/>
    <property type="molecule type" value="Transcribed_RNA"/>
</dbReference>
<proteinExistence type="predicted"/>
<sequence>MEIMEKMEREEGGKRDLNENDMNCMIKISPFPIFYLILYDLYHNLHKKIYNIFL</sequence>
<reference evidence="1" key="1">
    <citation type="submission" date="2018-02" db="EMBL/GenBank/DDBJ databases">
        <title>Rhizophora mucronata_Transcriptome.</title>
        <authorList>
            <person name="Meera S.P."/>
            <person name="Sreeshan A."/>
            <person name="Augustine A."/>
        </authorList>
    </citation>
    <scope>NUCLEOTIDE SEQUENCE</scope>
    <source>
        <tissue evidence="1">Leaf</tissue>
    </source>
</reference>
<evidence type="ECO:0000313" key="1">
    <source>
        <dbReference type="EMBL" id="MBX44309.1"/>
    </source>
</evidence>
<dbReference type="AlphaFoldDB" id="A0A2P2NP79"/>
<organism evidence="1">
    <name type="scientific">Rhizophora mucronata</name>
    <name type="common">Asiatic mangrove</name>
    <dbReference type="NCBI Taxonomy" id="61149"/>
    <lineage>
        <taxon>Eukaryota</taxon>
        <taxon>Viridiplantae</taxon>
        <taxon>Streptophyta</taxon>
        <taxon>Embryophyta</taxon>
        <taxon>Tracheophyta</taxon>
        <taxon>Spermatophyta</taxon>
        <taxon>Magnoliopsida</taxon>
        <taxon>eudicotyledons</taxon>
        <taxon>Gunneridae</taxon>
        <taxon>Pentapetalae</taxon>
        <taxon>rosids</taxon>
        <taxon>fabids</taxon>
        <taxon>Malpighiales</taxon>
        <taxon>Rhizophoraceae</taxon>
        <taxon>Rhizophora</taxon>
    </lineage>
</organism>
<protein>
    <submittedName>
        <fullName evidence="1">Uncharacterized protein</fullName>
    </submittedName>
</protein>